<keyword evidence="2" id="KW-1185">Reference proteome</keyword>
<proteinExistence type="predicted"/>
<dbReference type="Proteomes" id="UP001500542">
    <property type="component" value="Unassembled WGS sequence"/>
</dbReference>
<accession>A0ABP4AAC1</accession>
<dbReference type="EMBL" id="BAAAHK010000004">
    <property type="protein sequence ID" value="GAA0933771.1"/>
    <property type="molecule type" value="Genomic_DNA"/>
</dbReference>
<reference evidence="2" key="1">
    <citation type="journal article" date="2019" name="Int. J. Syst. Evol. Microbiol.">
        <title>The Global Catalogue of Microorganisms (GCM) 10K type strain sequencing project: providing services to taxonomists for standard genome sequencing and annotation.</title>
        <authorList>
            <consortium name="The Broad Institute Genomics Platform"/>
            <consortium name="The Broad Institute Genome Sequencing Center for Infectious Disease"/>
            <person name="Wu L."/>
            <person name="Ma J."/>
        </authorList>
    </citation>
    <scope>NUCLEOTIDE SEQUENCE [LARGE SCALE GENOMIC DNA]</scope>
    <source>
        <strain evidence="2">JCM 10977</strain>
    </source>
</reference>
<evidence type="ECO:0000313" key="1">
    <source>
        <dbReference type="EMBL" id="GAA0933771.1"/>
    </source>
</evidence>
<dbReference type="InterPro" id="IPR011990">
    <property type="entry name" value="TPR-like_helical_dom_sf"/>
</dbReference>
<name>A0ABP4AAC1_9ACTN</name>
<dbReference type="RefSeq" id="WP_343967102.1">
    <property type="nucleotide sequence ID" value="NZ_BAAAHK010000004.1"/>
</dbReference>
<gene>
    <name evidence="1" type="ORF">GCM10009554_19270</name>
</gene>
<evidence type="ECO:0000313" key="2">
    <source>
        <dbReference type="Proteomes" id="UP001500542"/>
    </source>
</evidence>
<dbReference type="Pfam" id="PF14559">
    <property type="entry name" value="TPR_19"/>
    <property type="match status" value="1"/>
</dbReference>
<organism evidence="1 2">
    <name type="scientific">Kribbella koreensis</name>
    <dbReference type="NCBI Taxonomy" id="57909"/>
    <lineage>
        <taxon>Bacteria</taxon>
        <taxon>Bacillati</taxon>
        <taxon>Actinomycetota</taxon>
        <taxon>Actinomycetes</taxon>
        <taxon>Propionibacteriales</taxon>
        <taxon>Kribbellaceae</taxon>
        <taxon>Kribbella</taxon>
    </lineage>
</organism>
<sequence>MEDMRALSYGLGQQYFDERDYRGAIRALLPIVEETPDDVGTRLLLARAYFHSASLKPAEEHLLVILDRDPTEAYAHLLMARTLERLSRGDEAIKHRRIAAALTGDDSLLASQSHSSTKS</sequence>
<protein>
    <submittedName>
        <fullName evidence="1">Tetratricopeptide repeat protein</fullName>
    </submittedName>
</protein>
<dbReference type="Gene3D" id="1.25.40.10">
    <property type="entry name" value="Tetratricopeptide repeat domain"/>
    <property type="match status" value="1"/>
</dbReference>
<dbReference type="SUPFAM" id="SSF48452">
    <property type="entry name" value="TPR-like"/>
    <property type="match status" value="1"/>
</dbReference>
<comment type="caution">
    <text evidence="1">The sequence shown here is derived from an EMBL/GenBank/DDBJ whole genome shotgun (WGS) entry which is preliminary data.</text>
</comment>